<dbReference type="Pfam" id="PF12277">
    <property type="entry name" value="DUF3618"/>
    <property type="match status" value="1"/>
</dbReference>
<dbReference type="AlphaFoldDB" id="A0A4Q9UZJ3"/>
<reference evidence="1 2" key="1">
    <citation type="submission" date="2019-02" db="EMBL/GenBank/DDBJ databases">
        <title>Arcanobacterium bovis sp. nov., isolated from the milk of a cow with mastitis.</title>
        <authorList>
            <person name="Sammra O."/>
            <person name="Foster G."/>
            <person name="Hassan A."/>
            <person name="Alssahen M."/>
            <person name="Laemmler C."/>
            <person name="Borowiak M."/>
            <person name="Malorny B."/>
            <person name="Abdulmawjood A."/>
        </authorList>
    </citation>
    <scope>NUCLEOTIDE SEQUENCE [LARGE SCALE GENOMIC DNA]</scope>
    <source>
        <strain evidence="1 2">C605018/01/1</strain>
    </source>
</reference>
<dbReference type="RefSeq" id="WP_131281213.1">
    <property type="nucleotide sequence ID" value="NZ_JBHSLR010000006.1"/>
</dbReference>
<accession>A0A4Q9UZJ3</accession>
<name>A0A4Q9UZJ3_9ACTO</name>
<protein>
    <submittedName>
        <fullName evidence="1">DUF3618 domain-containing protein</fullName>
    </submittedName>
</protein>
<comment type="caution">
    <text evidence="1">The sequence shown here is derived from an EMBL/GenBank/DDBJ whole genome shotgun (WGS) entry which is preliminary data.</text>
</comment>
<organism evidence="1 2">
    <name type="scientific">Arcanobacterium bovis</name>
    <dbReference type="NCBI Taxonomy" id="2529275"/>
    <lineage>
        <taxon>Bacteria</taxon>
        <taxon>Bacillati</taxon>
        <taxon>Actinomycetota</taxon>
        <taxon>Actinomycetes</taxon>
        <taxon>Actinomycetales</taxon>
        <taxon>Actinomycetaceae</taxon>
        <taxon>Arcanobacterium</taxon>
    </lineage>
</organism>
<sequence length="124" mass="13486">MTQDTNRINPHVVAEARLAASVKKAVDYDAPEGEDTRTAEQIESDLQRIRLELTATVDELAARLDPKNLQEEAKAKAQDTFAKASTNARNFMDAVANGDPKALKIFGGIVAAVLGLVITKLIRR</sequence>
<dbReference type="InterPro" id="IPR022062">
    <property type="entry name" value="DUF3618"/>
</dbReference>
<proteinExistence type="predicted"/>
<evidence type="ECO:0000313" key="1">
    <source>
        <dbReference type="EMBL" id="TBW21445.1"/>
    </source>
</evidence>
<dbReference type="Proteomes" id="UP000293036">
    <property type="component" value="Unassembled WGS sequence"/>
</dbReference>
<dbReference type="EMBL" id="SJDT01000004">
    <property type="protein sequence ID" value="TBW21445.1"/>
    <property type="molecule type" value="Genomic_DNA"/>
</dbReference>
<keyword evidence="2" id="KW-1185">Reference proteome</keyword>
<dbReference type="OrthoDB" id="3261092at2"/>
<evidence type="ECO:0000313" key="2">
    <source>
        <dbReference type="Proteomes" id="UP000293036"/>
    </source>
</evidence>
<gene>
    <name evidence="1" type="ORF">EZJ44_05720</name>
</gene>